<feature type="compositionally biased region" description="Basic and acidic residues" evidence="1">
    <location>
        <begin position="1"/>
        <end position="12"/>
    </location>
</feature>
<reference evidence="3 4" key="1">
    <citation type="submission" date="2016-10" db="EMBL/GenBank/DDBJ databases">
        <authorList>
            <person name="de Groot N.N."/>
        </authorList>
    </citation>
    <scope>NUCLEOTIDE SEQUENCE [LARGE SCALE GENOMIC DNA]</scope>
    <source>
        <strain evidence="3 4">DSM 22788</strain>
    </source>
</reference>
<sequence length="111" mass="11634">MFKSPLDARYRVPEAPTPAPEHALPRRGVSPALPVITSQRTGRRAAADIDPEARFGPPPESRPAPPAADRSAVRSTLRANRRFGTGALVGFAASLLIAVGGLWGIAVLAFG</sequence>
<dbReference type="AlphaFoldDB" id="A0A1H0XTQ7"/>
<dbReference type="Proteomes" id="UP000182690">
    <property type="component" value="Unassembled WGS sequence"/>
</dbReference>
<evidence type="ECO:0000256" key="2">
    <source>
        <dbReference type="SAM" id="Phobius"/>
    </source>
</evidence>
<dbReference type="EMBL" id="FNKB01000001">
    <property type="protein sequence ID" value="SDQ06273.1"/>
    <property type="molecule type" value="Genomic_DNA"/>
</dbReference>
<organism evidence="3 4">
    <name type="scientific">Leucobacter chromiiresistens</name>
    <dbReference type="NCBI Taxonomy" id="1079994"/>
    <lineage>
        <taxon>Bacteria</taxon>
        <taxon>Bacillati</taxon>
        <taxon>Actinomycetota</taxon>
        <taxon>Actinomycetes</taxon>
        <taxon>Micrococcales</taxon>
        <taxon>Microbacteriaceae</taxon>
        <taxon>Leucobacter</taxon>
    </lineage>
</organism>
<evidence type="ECO:0000256" key="1">
    <source>
        <dbReference type="SAM" id="MobiDB-lite"/>
    </source>
</evidence>
<feature type="transmembrane region" description="Helical" evidence="2">
    <location>
        <begin position="87"/>
        <end position="110"/>
    </location>
</feature>
<gene>
    <name evidence="3" type="ORF">SAMN04488565_0168</name>
</gene>
<keyword evidence="2" id="KW-0472">Membrane</keyword>
<protein>
    <submittedName>
        <fullName evidence="3">Uncharacterized protein</fullName>
    </submittedName>
</protein>
<evidence type="ECO:0000313" key="4">
    <source>
        <dbReference type="Proteomes" id="UP000182690"/>
    </source>
</evidence>
<keyword evidence="2" id="KW-0812">Transmembrane</keyword>
<name>A0A1H0XTQ7_9MICO</name>
<feature type="compositionally biased region" description="Pro residues" evidence="1">
    <location>
        <begin position="56"/>
        <end position="66"/>
    </location>
</feature>
<proteinExistence type="predicted"/>
<keyword evidence="2" id="KW-1133">Transmembrane helix</keyword>
<evidence type="ECO:0000313" key="3">
    <source>
        <dbReference type="EMBL" id="SDQ06273.1"/>
    </source>
</evidence>
<feature type="region of interest" description="Disordered" evidence="1">
    <location>
        <begin position="1"/>
        <end position="73"/>
    </location>
</feature>
<dbReference type="STRING" id="1079994.SAMN04488565_0168"/>
<accession>A0A1H0XTQ7</accession>